<keyword evidence="2" id="KW-1185">Reference proteome</keyword>
<evidence type="ECO:0000313" key="2">
    <source>
        <dbReference type="Proteomes" id="UP000000862"/>
    </source>
</evidence>
<protein>
    <submittedName>
        <fullName evidence="1">Uncharacterized protein</fullName>
    </submittedName>
</protein>
<sequence>MCYVILCLCISHVYFRIYKYVKLLTYYEYVICPMTIHIDELIYLILRCINHLRKKWPSHSTPPSTSCSLACPTRTRMSVTNGFRRVAVLSTLWPPIL</sequence>
<dbReference type="RefSeq" id="NP_049027.1">
    <property type="nucleotide sequence ID" value="NC_000852.5"/>
</dbReference>
<dbReference type="KEGG" id="vg:918145"/>
<dbReference type="Proteomes" id="UP000000862">
    <property type="component" value="Segment"/>
</dbReference>
<reference evidence="1 2" key="3">
    <citation type="journal article" date="1996" name="Virology">
        <title>Analysis of 94 kb of the chlorella virus PBCV-1 330-kb genome: map positions 88 to 182.</title>
        <authorList>
            <person name="Lu Z."/>
            <person name="Li Y."/>
            <person name="Que Q."/>
            <person name="Kutish G.F."/>
            <person name="Rock D.L."/>
            <person name="Van Etten J.L."/>
        </authorList>
    </citation>
    <scope>NUCLEOTIDE SEQUENCE [LARGE SCALE GENOMIC DNA]</scope>
</reference>
<reference evidence="1 2" key="2">
    <citation type="journal article" date="1995" name="Virology">
        <title>Analysis of 43 kb of the Chlorella virus PBCV-1 330-kb genome: map positions 45 to 88.</title>
        <authorList>
            <person name="Li Y."/>
            <person name="Lu Z."/>
            <person name="Burbank D.E."/>
            <person name="Kutish G.F."/>
            <person name="Rock D.L."/>
            <person name="Van Etten J.L."/>
        </authorList>
    </citation>
    <scope>NUCLEOTIDE SEQUENCE [LARGE SCALE GENOMIC DNA]</scope>
</reference>
<organism evidence="1 2">
    <name type="scientific">Paramecium bursaria Chlorella virus 1</name>
    <name type="common">PBCV-1</name>
    <dbReference type="NCBI Taxonomy" id="10506"/>
    <lineage>
        <taxon>Viruses</taxon>
        <taxon>Varidnaviria</taxon>
        <taxon>Bamfordvirae</taxon>
        <taxon>Nucleocytoviricota</taxon>
        <taxon>Megaviricetes</taxon>
        <taxon>Algavirales</taxon>
        <taxon>Phycodnaviridae</taxon>
        <taxon>Chlorovirus</taxon>
        <taxon>Chlorovirus vanettense</taxon>
    </lineage>
</organism>
<reference evidence="1 2" key="4">
    <citation type="journal article" date="1996" name="Virology">
        <title>Analysis of 76 kb of the chlorella virus PBCV-1 330-kb genome: map positions 182 to 258.</title>
        <authorList>
            <person name="Kutish G.F."/>
            <person name="Li Y."/>
            <person name="Lu Z."/>
            <person name="Furuta M."/>
            <person name="Rock D.L."/>
            <person name="Van Etten J.L."/>
        </authorList>
    </citation>
    <scope>NUCLEOTIDE SEQUENCE [LARGE SCALE GENOMIC DNA]</scope>
</reference>
<reference evidence="1 2" key="8">
    <citation type="journal article" date="2010" name="J. Virol.">
        <title>Microarray analysis of Paramecium bursaria chlorella virus 1 transcription.</title>
        <authorList>
            <person name="Yanai-Balser G.M."/>
            <person name="Duncan G.A."/>
            <person name="Eudy J.D."/>
            <person name="Wang D."/>
            <person name="Li X."/>
            <person name="Agarkova I.V."/>
            <person name="Dunigan D.D."/>
            <person name="Van Etten J.L."/>
        </authorList>
    </citation>
    <scope>NUCLEOTIDE SEQUENCE [LARGE SCALE GENOMIC DNA]</scope>
</reference>
<dbReference type="EMBL" id="JF411744">
    <property type="protein sequence ID" value="AAC97048.1"/>
    <property type="molecule type" value="Genomic_DNA"/>
</dbReference>
<reference evidence="1 2" key="1">
    <citation type="journal article" date="1995" name="Virology">
        <title>Analysis of 45 kb of DNA located at the left end of the chlorella virus PBCV-1 genome.</title>
        <authorList>
            <person name="Lu Z."/>
            <person name="Li Y."/>
            <person name="Zhang Y."/>
            <person name="Kutish G.F."/>
            <person name="Rock D.L."/>
            <person name="Van Etten J.L."/>
        </authorList>
    </citation>
    <scope>NUCLEOTIDE SEQUENCE [LARGE SCALE GENOMIC DNA]</scope>
</reference>
<evidence type="ECO:0000313" key="1">
    <source>
        <dbReference type="EMBL" id="AAC97048.1"/>
    </source>
</evidence>
<dbReference type="GeneID" id="918145"/>
<proteinExistence type="predicted"/>
<accession>O41153</accession>
<organismHost>
    <name type="scientific">Chlorella</name>
    <dbReference type="NCBI Taxonomy" id="3071"/>
</organismHost>
<reference evidence="1 2" key="6">
    <citation type="journal article" date="1999" name="Virology">
        <title>Chlorella virus PBCV-1 encodes a functional homospermidine synthase.</title>
        <authorList>
            <person name="Kaiser A."/>
            <person name="Vollmert M."/>
            <person name="Tholl D."/>
            <person name="Graves M.V."/>
            <person name="Gurnon J.R."/>
            <person name="Xing W."/>
            <person name="Lisec A.D."/>
            <person name="Nickerson K.W."/>
            <person name="Van Etten J.L."/>
        </authorList>
    </citation>
    <scope>NUCLEOTIDE SEQUENCE [LARGE SCALE GENOMIC DNA]</scope>
</reference>
<dbReference type="PIR" id="T18173">
    <property type="entry name" value="T18173"/>
</dbReference>
<reference evidence="1 2" key="7">
    <citation type="journal article" date="2000" name="Virology">
        <title>Characterization of a beta-1,3-glucanase encoded by chlorella virus PBCV-1.</title>
        <authorList>
            <person name="Sun L."/>
            <person name="Gurnon J.R."/>
            <person name="Adams B.J."/>
            <person name="Graves M.V."/>
            <person name="Van Etten J.L."/>
        </authorList>
    </citation>
    <scope>NUCLEOTIDE SEQUENCE [LARGE SCALE GENOMIC DNA]</scope>
</reference>
<gene>
    <name evidence="1" type="primary">a671L</name>
</gene>
<name>O41153_PBCV1</name>
<reference evidence="1 2" key="5">
    <citation type="journal article" date="1997" name="Virology">
        <title>Analysis of 74 kb of DNA located at the right end of the 330-kb chlorella virus PBCV-1 genome.</title>
        <authorList>
            <person name="Li Y."/>
            <person name="Lu Z."/>
            <person name="Sun L."/>
            <person name="Ropp S."/>
            <person name="Kutish G.F."/>
            <person name="Rock D.L."/>
            <person name="Van Etten J.L."/>
        </authorList>
    </citation>
    <scope>NUCLEOTIDE SEQUENCE [LARGE SCALE GENOMIC DNA]</scope>
</reference>